<feature type="region of interest" description="Disordered" evidence="8">
    <location>
        <begin position="1"/>
        <end position="52"/>
    </location>
</feature>
<sequence length="1063" mass="119342">MDSFDQDPDLQAAPENTANSVPQKRQRKKKTPHVDFSKKSKTSSGTSSQAPSVIGVTRSISACLRCRMRKTRCDQMFPSCSSCLKANVECVGIDPATGREIPRSYVSHLEDRVAYLELQLQKHGIVYDQNTSGSLPEPSSSTSQPNTLLSEPISLKLDPEDKKVKVDNIMSGVKLVSVRAASIPPSSYLGSSSGLSFARLLFTAVKFQSPTNTPKSSNKKNPPFPTDNSAAPEKVQPASLPPKHVAEQLISIFFELANSQLPVLHREQFLVKYFKPIYGTISSNVSLASDYTSIGVPVCDSSDDFDENTYYSKHYPNPVQSDASKSKSRSSFFGTKNDQLRHIILDSIRRPIPKTVDPTESLPSLYFLNIIFGIATSAHHQNYPAHIPESFRLAAMTHVDSVFSSQNRLEALQGILLLALYSIMWPAVPGIWYVLGSAMRLCIDLGLHNESGNQTLRTSAKSFSRDSDLFPASNAHLHNRSDYDPATIDLRRRLFWCTYALDRQVCVYLGHPVGIPDYCVKVPFPSELDDALIADPSFGIPSNKITDYSLEKSTSSSYKTISLMFFKIRRIQSEIQRILYDCAQLGREFSSLDEWRAAMAIKLENWHNECPKSKKRMNCNFNLGFIELNYYQTRLLLFGLCPADTSPTSLQGYLIIAESGEQVIKKYYELHNKKCINYTWVAVHNLFMAGTSYLYALYHSPEVRSNTTIEEIEFNTAACTSILSSMINRCDAALSCRDTFKILTEAILKLWYNEKEGIVMQFAACQHASTGKSKTPTTSGFVSMKRYPKDYRPELHFNPNSSNPAINHIEIKNELNNSASNMPHSVPTDFPQQRSPSHYDSNRPSHIWPEYLESFFQKAAQVPEDGVSPNSDASGMAYPPYTSHNQSIASHDDESFKEVNSVPSNVPVQFGISETGIQSSHNNQSLNQQNQESFYDTTQDLPSENDLQHNIQNNLLPSFPNSSYFRRQLRHQQGQSSYRSDGQRIYDILTEVPSTAIWDQFFVPANNSSTNTLNPTAMMKPSNAPYLDDQQHLQQTPIVNKNQDKNISTYYSDESSTNHYPSN</sequence>
<dbReference type="PROSITE" id="PS00463">
    <property type="entry name" value="ZN2_CY6_FUNGAL_1"/>
    <property type="match status" value="1"/>
</dbReference>
<dbReference type="InterPro" id="IPR036864">
    <property type="entry name" value="Zn2-C6_fun-type_DNA-bd_sf"/>
</dbReference>
<evidence type="ECO:0000256" key="7">
    <source>
        <dbReference type="ARBA" id="ARBA00023242"/>
    </source>
</evidence>
<dbReference type="SMART" id="SM00066">
    <property type="entry name" value="GAL4"/>
    <property type="match status" value="1"/>
</dbReference>
<feature type="compositionally biased region" description="Low complexity" evidence="8">
    <location>
        <begin position="209"/>
        <end position="221"/>
    </location>
</feature>
<evidence type="ECO:0000256" key="6">
    <source>
        <dbReference type="ARBA" id="ARBA00023163"/>
    </source>
</evidence>
<evidence type="ECO:0000256" key="1">
    <source>
        <dbReference type="ARBA" id="ARBA00004123"/>
    </source>
</evidence>
<evidence type="ECO:0000256" key="4">
    <source>
        <dbReference type="ARBA" id="ARBA00023015"/>
    </source>
</evidence>
<dbReference type="GO" id="GO:0000981">
    <property type="term" value="F:DNA-binding transcription factor activity, RNA polymerase II-specific"/>
    <property type="evidence" value="ECO:0007669"/>
    <property type="project" value="InterPro"/>
</dbReference>
<evidence type="ECO:0000256" key="2">
    <source>
        <dbReference type="ARBA" id="ARBA00022723"/>
    </source>
</evidence>
<comment type="subcellular location">
    <subcellularLocation>
        <location evidence="1">Nucleus</location>
    </subcellularLocation>
</comment>
<keyword evidence="6" id="KW-0804">Transcription</keyword>
<dbReference type="InterPro" id="IPR001138">
    <property type="entry name" value="Zn2Cys6_DnaBD"/>
</dbReference>
<feature type="region of interest" description="Disordered" evidence="8">
    <location>
        <begin position="311"/>
        <end position="331"/>
    </location>
</feature>
<dbReference type="EMBL" id="CCBN010000017">
    <property type="protein sequence ID" value="CDO56949.1"/>
    <property type="molecule type" value="Genomic_DNA"/>
</dbReference>
<reference evidence="10" key="1">
    <citation type="submission" date="2014-03" db="EMBL/GenBank/DDBJ databases">
        <authorList>
            <person name="Casaregola S."/>
        </authorList>
    </citation>
    <scope>NUCLEOTIDE SEQUENCE [LARGE SCALE GENOMIC DNA]</scope>
    <source>
        <strain evidence="10">CLIB 918</strain>
    </source>
</reference>
<keyword evidence="2" id="KW-0479">Metal-binding</keyword>
<protein>
    <submittedName>
        <fullName evidence="10">Similar to Saccharomyces cerevisiae YLR014C PPR1 Zinc finger transcription factor containing a Zn(2)-Cys(6) binuclear cluster domain</fullName>
    </submittedName>
</protein>
<dbReference type="STRING" id="1173061.A0A0J9XHB4"/>
<keyword evidence="3" id="KW-0862">Zinc</keyword>
<evidence type="ECO:0000256" key="3">
    <source>
        <dbReference type="ARBA" id="ARBA00022833"/>
    </source>
</evidence>
<feature type="region of interest" description="Disordered" evidence="8">
    <location>
        <begin position="209"/>
        <end position="237"/>
    </location>
</feature>
<comment type="caution">
    <text evidence="10">The sequence shown here is derived from an EMBL/GenBank/DDBJ whole genome shotgun (WGS) entry which is preliminary data.</text>
</comment>
<keyword evidence="7" id="KW-0539">Nucleus</keyword>
<keyword evidence="5" id="KW-0238">DNA-binding</keyword>
<feature type="compositionally biased region" description="Low complexity" evidence="8">
    <location>
        <begin position="132"/>
        <end position="145"/>
    </location>
</feature>
<feature type="region of interest" description="Disordered" evidence="8">
    <location>
        <begin position="817"/>
        <end position="844"/>
    </location>
</feature>
<gene>
    <name evidence="10" type="ORF">BN980_GECA17s02507g</name>
</gene>
<feature type="compositionally biased region" description="Polar residues" evidence="8">
    <location>
        <begin position="830"/>
        <end position="844"/>
    </location>
</feature>
<keyword evidence="11" id="KW-1185">Reference proteome</keyword>
<dbReference type="CDD" id="cd12148">
    <property type="entry name" value="fungal_TF_MHR"/>
    <property type="match status" value="1"/>
</dbReference>
<dbReference type="GO" id="GO:0008270">
    <property type="term" value="F:zinc ion binding"/>
    <property type="evidence" value="ECO:0007669"/>
    <property type="project" value="InterPro"/>
</dbReference>
<dbReference type="Proteomes" id="UP000242525">
    <property type="component" value="Unassembled WGS sequence"/>
</dbReference>
<evidence type="ECO:0000313" key="10">
    <source>
        <dbReference type="EMBL" id="CDO56949.1"/>
    </source>
</evidence>
<dbReference type="GO" id="GO:0043565">
    <property type="term" value="F:sequence-specific DNA binding"/>
    <property type="evidence" value="ECO:0007669"/>
    <property type="project" value="TreeGrafter"/>
</dbReference>
<accession>A0A0J9XHB4</accession>
<dbReference type="CDD" id="cd00067">
    <property type="entry name" value="GAL4"/>
    <property type="match status" value="1"/>
</dbReference>
<dbReference type="CDD" id="cd14723">
    <property type="entry name" value="ZIP_Ppr1"/>
    <property type="match status" value="1"/>
</dbReference>
<evidence type="ECO:0000256" key="5">
    <source>
        <dbReference type="ARBA" id="ARBA00023125"/>
    </source>
</evidence>
<dbReference type="GO" id="GO:0045944">
    <property type="term" value="P:positive regulation of transcription by RNA polymerase II"/>
    <property type="evidence" value="ECO:0007669"/>
    <property type="project" value="TreeGrafter"/>
</dbReference>
<dbReference type="PROSITE" id="PS50048">
    <property type="entry name" value="ZN2_CY6_FUNGAL_2"/>
    <property type="match status" value="1"/>
</dbReference>
<evidence type="ECO:0000256" key="8">
    <source>
        <dbReference type="SAM" id="MobiDB-lite"/>
    </source>
</evidence>
<dbReference type="Pfam" id="PF04082">
    <property type="entry name" value="Fungal_trans"/>
    <property type="match status" value="1"/>
</dbReference>
<keyword evidence="4" id="KW-0805">Transcription regulation</keyword>
<name>A0A0J9XHB4_GEOCN</name>
<evidence type="ECO:0000313" key="11">
    <source>
        <dbReference type="Proteomes" id="UP000242525"/>
    </source>
</evidence>
<dbReference type="InterPro" id="IPR007219">
    <property type="entry name" value="XnlR_reg_dom"/>
</dbReference>
<dbReference type="InterPro" id="IPR052202">
    <property type="entry name" value="Yeast_MetPath_Reg"/>
</dbReference>
<proteinExistence type="predicted"/>
<dbReference type="Pfam" id="PF00172">
    <property type="entry name" value="Zn_clus"/>
    <property type="match status" value="1"/>
</dbReference>
<dbReference type="Gene3D" id="4.10.240.10">
    <property type="entry name" value="Zn(2)-C6 fungal-type DNA-binding domain"/>
    <property type="match status" value="1"/>
</dbReference>
<feature type="region of interest" description="Disordered" evidence="8">
    <location>
        <begin position="129"/>
        <end position="148"/>
    </location>
</feature>
<dbReference type="PANTHER" id="PTHR47782">
    <property type="entry name" value="ZN(II)2CYS6 TRANSCRIPTION FACTOR (EUROFUNG)-RELATED"/>
    <property type="match status" value="1"/>
</dbReference>
<dbReference type="SUPFAM" id="SSF57701">
    <property type="entry name" value="Zn2/Cys6 DNA-binding domain"/>
    <property type="match status" value="1"/>
</dbReference>
<dbReference type="PANTHER" id="PTHR47782:SF1">
    <property type="entry name" value="PYRIMIDINE PATHWAY REGULATORY PROTEIN 1"/>
    <property type="match status" value="1"/>
</dbReference>
<feature type="compositionally biased region" description="Polar residues" evidence="8">
    <location>
        <begin position="14"/>
        <end position="23"/>
    </location>
</feature>
<dbReference type="GO" id="GO:0005634">
    <property type="term" value="C:nucleus"/>
    <property type="evidence" value="ECO:0007669"/>
    <property type="project" value="UniProtKB-SubCell"/>
</dbReference>
<evidence type="ECO:0000259" key="9">
    <source>
        <dbReference type="PROSITE" id="PS50048"/>
    </source>
</evidence>
<organism evidence="10 11">
    <name type="scientific">Geotrichum candidum</name>
    <name type="common">Oospora lactis</name>
    <name type="synonym">Dipodascus geotrichum</name>
    <dbReference type="NCBI Taxonomy" id="1173061"/>
    <lineage>
        <taxon>Eukaryota</taxon>
        <taxon>Fungi</taxon>
        <taxon>Dikarya</taxon>
        <taxon>Ascomycota</taxon>
        <taxon>Saccharomycotina</taxon>
        <taxon>Dipodascomycetes</taxon>
        <taxon>Dipodascales</taxon>
        <taxon>Dipodascaceae</taxon>
        <taxon>Geotrichum</taxon>
    </lineage>
</organism>
<dbReference type="AlphaFoldDB" id="A0A0J9XHB4"/>
<dbReference type="OrthoDB" id="2399539at2759"/>
<dbReference type="GO" id="GO:0006351">
    <property type="term" value="P:DNA-templated transcription"/>
    <property type="evidence" value="ECO:0007669"/>
    <property type="project" value="InterPro"/>
</dbReference>
<dbReference type="SMART" id="SM00906">
    <property type="entry name" value="Fungal_trans"/>
    <property type="match status" value="1"/>
</dbReference>
<feature type="domain" description="Zn(2)-C6 fungal-type" evidence="9">
    <location>
        <begin position="62"/>
        <end position="91"/>
    </location>
</feature>